<evidence type="ECO:0000256" key="2">
    <source>
        <dbReference type="SAM" id="Phobius"/>
    </source>
</evidence>
<keyword evidence="2" id="KW-0472">Membrane</keyword>
<evidence type="ECO:0000313" key="4">
    <source>
        <dbReference type="Proteomes" id="UP001628179"/>
    </source>
</evidence>
<feature type="compositionally biased region" description="Polar residues" evidence="1">
    <location>
        <begin position="34"/>
        <end position="56"/>
    </location>
</feature>
<dbReference type="Proteomes" id="UP001628179">
    <property type="component" value="Unassembled WGS sequence"/>
</dbReference>
<keyword evidence="4" id="KW-1185">Reference proteome</keyword>
<protein>
    <submittedName>
        <fullName evidence="3">Uncharacterized protein</fullName>
    </submittedName>
</protein>
<evidence type="ECO:0000256" key="1">
    <source>
        <dbReference type="SAM" id="MobiDB-lite"/>
    </source>
</evidence>
<evidence type="ECO:0000313" key="3">
    <source>
        <dbReference type="EMBL" id="GAB1316725.1"/>
    </source>
</evidence>
<keyword evidence="2" id="KW-1133">Transmembrane helix</keyword>
<feature type="compositionally biased region" description="Basic residues" evidence="1">
    <location>
        <begin position="61"/>
        <end position="77"/>
    </location>
</feature>
<dbReference type="RefSeq" id="XP_070918456.1">
    <property type="nucleotide sequence ID" value="XM_071062355.1"/>
</dbReference>
<feature type="transmembrane region" description="Helical" evidence="2">
    <location>
        <begin position="300"/>
        <end position="317"/>
    </location>
</feature>
<organism evidence="3 4">
    <name type="scientific">Madurella fahalii</name>
    <dbReference type="NCBI Taxonomy" id="1157608"/>
    <lineage>
        <taxon>Eukaryota</taxon>
        <taxon>Fungi</taxon>
        <taxon>Dikarya</taxon>
        <taxon>Ascomycota</taxon>
        <taxon>Pezizomycotina</taxon>
        <taxon>Sordariomycetes</taxon>
        <taxon>Sordariomycetidae</taxon>
        <taxon>Sordariales</taxon>
        <taxon>Sordariales incertae sedis</taxon>
        <taxon>Madurella</taxon>
    </lineage>
</organism>
<accession>A0ABQ0GGM7</accession>
<dbReference type="GeneID" id="98177678"/>
<sequence>MEMFPFSSHLSPTPWSSSPEKRRYYAPFTPSPLNPNTHLDTPRQAKSTSKPKPTTAPSQSRPKRKSHRPPKPAHRTARYASPTQLLLRQKAAAAWRSETLRHHVLSPGQAQPQTQLYQEEWEAAPWSLNSPSQGRREWEYNFNTNGTDKRKQHDWAAAATITTSTTTTTTTTTTGDAILTIPIPDELLLQDKGGEEDENEEDDGDIGLLVWPADKRPAAAAAAAAADDDDDDDGNQDFRTVDFATLFPSPPAMASASASPRSAAVTVVPGERSLRLPVRATVQWQRRHGFSRTDVTMRRVLFVMGLLIGLGLVHGLVRTFGTRPLAVGT</sequence>
<feature type="compositionally biased region" description="Low complexity" evidence="1">
    <location>
        <begin position="7"/>
        <end position="18"/>
    </location>
</feature>
<dbReference type="EMBL" id="BAAFSV010000003">
    <property type="protein sequence ID" value="GAB1316725.1"/>
    <property type="molecule type" value="Genomic_DNA"/>
</dbReference>
<reference evidence="3 4" key="1">
    <citation type="submission" date="2024-09" db="EMBL/GenBank/DDBJ databases">
        <title>Itraconazole resistance in Madurella fahalii resulting from another homologue of gene encoding cytochrome P450 14-alpha sterol demethylase (CYP51).</title>
        <authorList>
            <person name="Yoshioka I."/>
            <person name="Fahal A.H."/>
            <person name="Kaneko S."/>
            <person name="Yaguchi T."/>
        </authorList>
    </citation>
    <scope>NUCLEOTIDE SEQUENCE [LARGE SCALE GENOMIC DNA]</scope>
    <source>
        <strain evidence="3 4">IFM 68171</strain>
    </source>
</reference>
<feature type="region of interest" description="Disordered" evidence="1">
    <location>
        <begin position="1"/>
        <end position="84"/>
    </location>
</feature>
<gene>
    <name evidence="3" type="ORF">MFIFM68171_06935</name>
</gene>
<comment type="caution">
    <text evidence="3">The sequence shown here is derived from an EMBL/GenBank/DDBJ whole genome shotgun (WGS) entry which is preliminary data.</text>
</comment>
<keyword evidence="2" id="KW-0812">Transmembrane</keyword>
<proteinExistence type="predicted"/>
<name>A0ABQ0GGM7_9PEZI</name>